<dbReference type="RefSeq" id="WP_092124395.1">
    <property type="nucleotide sequence ID" value="NZ_FNTH01000001.1"/>
</dbReference>
<evidence type="ECO:0000313" key="1">
    <source>
        <dbReference type="EMBL" id="SEE16417.1"/>
    </source>
</evidence>
<name>A0A1H5GL54_9BRAD</name>
<dbReference type="InterPro" id="IPR011008">
    <property type="entry name" value="Dimeric_a/b-barrel"/>
</dbReference>
<gene>
    <name evidence="1" type="ORF">SAMN05444164_7138</name>
</gene>
<reference evidence="1 2" key="1">
    <citation type="submission" date="2016-10" db="EMBL/GenBank/DDBJ databases">
        <authorList>
            <person name="de Groot N.N."/>
        </authorList>
    </citation>
    <scope>NUCLEOTIDE SEQUENCE [LARGE SCALE GENOMIC DNA]</scope>
    <source>
        <strain evidence="1 2">MT12</strain>
    </source>
</reference>
<dbReference type="Proteomes" id="UP000198992">
    <property type="component" value="Unassembled WGS sequence"/>
</dbReference>
<dbReference type="AlphaFoldDB" id="A0A1H5GL54"/>
<dbReference type="OrthoDB" id="2065010at2"/>
<accession>A0A1H5GL54</accession>
<organism evidence="1 2">
    <name type="scientific">Bradyrhizobium erythrophlei</name>
    <dbReference type="NCBI Taxonomy" id="1437360"/>
    <lineage>
        <taxon>Bacteria</taxon>
        <taxon>Pseudomonadati</taxon>
        <taxon>Pseudomonadota</taxon>
        <taxon>Alphaproteobacteria</taxon>
        <taxon>Hyphomicrobiales</taxon>
        <taxon>Nitrobacteraceae</taxon>
        <taxon>Bradyrhizobium</taxon>
    </lineage>
</organism>
<dbReference type="Gene3D" id="3.30.70.100">
    <property type="match status" value="1"/>
</dbReference>
<protein>
    <recommendedName>
        <fullName evidence="3">Mono-oxygenase ydhR</fullName>
    </recommendedName>
</protein>
<evidence type="ECO:0000313" key="2">
    <source>
        <dbReference type="Proteomes" id="UP000198992"/>
    </source>
</evidence>
<sequence>MITAVTTFRLPKPVTREEARSIFLSTAPLYRDVPGLFRKTYVLSEDGMTAGGIYFWNSRGEAEALYTAAWRARAREKYGADPTVTYFESPVVVDNVTKEISSDDE</sequence>
<dbReference type="EMBL" id="FNTH01000001">
    <property type="protein sequence ID" value="SEE16417.1"/>
    <property type="molecule type" value="Genomic_DNA"/>
</dbReference>
<proteinExistence type="predicted"/>
<dbReference type="SUPFAM" id="SSF54909">
    <property type="entry name" value="Dimeric alpha+beta barrel"/>
    <property type="match status" value="1"/>
</dbReference>
<evidence type="ECO:0008006" key="3">
    <source>
        <dbReference type="Google" id="ProtNLM"/>
    </source>
</evidence>